<organism evidence="1 2">
    <name type="scientific">Aduncisulcus paluster</name>
    <dbReference type="NCBI Taxonomy" id="2918883"/>
    <lineage>
        <taxon>Eukaryota</taxon>
        <taxon>Metamonada</taxon>
        <taxon>Carpediemonas-like organisms</taxon>
        <taxon>Aduncisulcus</taxon>
    </lineage>
</organism>
<comment type="caution">
    <text evidence="1">The sequence shown here is derived from an EMBL/GenBank/DDBJ whole genome shotgun (WGS) entry which is preliminary data.</text>
</comment>
<evidence type="ECO:0000313" key="2">
    <source>
        <dbReference type="Proteomes" id="UP001057375"/>
    </source>
</evidence>
<name>A0ABQ5KFA9_9EUKA</name>
<sequence length="34" mass="4002">MYLLSSICFSLKYSISPLSLLHIYRIFLVKILIL</sequence>
<protein>
    <submittedName>
        <fullName evidence="1">Uncharacterized protein</fullName>
    </submittedName>
</protein>
<reference evidence="1" key="1">
    <citation type="submission" date="2022-03" db="EMBL/GenBank/DDBJ databases">
        <title>Draft genome sequence of Aduncisulcus paluster, a free-living microaerophilic Fornicata.</title>
        <authorList>
            <person name="Yuyama I."/>
            <person name="Kume K."/>
            <person name="Tamura T."/>
            <person name="Inagaki Y."/>
            <person name="Hashimoto T."/>
        </authorList>
    </citation>
    <scope>NUCLEOTIDE SEQUENCE</scope>
    <source>
        <strain evidence="1">NY0171</strain>
    </source>
</reference>
<dbReference type="EMBL" id="BQXS01001935">
    <property type="protein sequence ID" value="GKT31223.1"/>
    <property type="molecule type" value="Genomic_DNA"/>
</dbReference>
<accession>A0ABQ5KFA9</accession>
<proteinExistence type="predicted"/>
<evidence type="ECO:0000313" key="1">
    <source>
        <dbReference type="EMBL" id="GKT31223.1"/>
    </source>
</evidence>
<gene>
    <name evidence="1" type="ORF">ADUPG1_001907</name>
</gene>
<keyword evidence="2" id="KW-1185">Reference proteome</keyword>
<dbReference type="Proteomes" id="UP001057375">
    <property type="component" value="Unassembled WGS sequence"/>
</dbReference>
<feature type="non-terminal residue" evidence="1">
    <location>
        <position position="34"/>
    </location>
</feature>